<dbReference type="InterPro" id="IPR029063">
    <property type="entry name" value="SAM-dependent_MTases_sf"/>
</dbReference>
<dbReference type="GO" id="GO:0008033">
    <property type="term" value="P:tRNA processing"/>
    <property type="evidence" value="ECO:0007669"/>
    <property type="project" value="UniProtKB-KW"/>
</dbReference>
<keyword evidence="9" id="KW-0511">Multifunctional enzyme</keyword>
<dbReference type="EMBL" id="PVTV01000003">
    <property type="protein sequence ID" value="PRZ00751.1"/>
    <property type="molecule type" value="Genomic_DNA"/>
</dbReference>
<proteinExistence type="predicted"/>
<name>A0A2T0XP97_9BURK</name>
<dbReference type="InterPro" id="IPR036188">
    <property type="entry name" value="FAD/NAD-bd_sf"/>
</dbReference>
<organism evidence="11 12">
    <name type="scientific">Jezberella montanilacus</name>
    <dbReference type="NCBI Taxonomy" id="323426"/>
    <lineage>
        <taxon>Bacteria</taxon>
        <taxon>Pseudomonadati</taxon>
        <taxon>Pseudomonadota</taxon>
        <taxon>Betaproteobacteria</taxon>
        <taxon>Burkholderiales</taxon>
        <taxon>Alcaligenaceae</taxon>
        <taxon>Jezberella</taxon>
    </lineage>
</organism>
<dbReference type="GO" id="GO:0008168">
    <property type="term" value="F:methyltransferase activity"/>
    <property type="evidence" value="ECO:0007669"/>
    <property type="project" value="UniProtKB-KW"/>
</dbReference>
<dbReference type="Gene3D" id="3.30.9.10">
    <property type="entry name" value="D-Amino Acid Oxidase, subunit A, domain 2"/>
    <property type="match status" value="1"/>
</dbReference>
<keyword evidence="5" id="KW-0949">S-adenosyl-L-methionine</keyword>
<keyword evidence="3" id="KW-0285">Flavoprotein</keyword>
<dbReference type="PANTHER" id="PTHR13847">
    <property type="entry name" value="SARCOSINE DEHYDROGENASE-RELATED"/>
    <property type="match status" value="1"/>
</dbReference>
<keyword evidence="7" id="KW-0274">FAD</keyword>
<evidence type="ECO:0000256" key="4">
    <source>
        <dbReference type="ARBA" id="ARBA00022679"/>
    </source>
</evidence>
<evidence type="ECO:0000256" key="6">
    <source>
        <dbReference type="ARBA" id="ARBA00022694"/>
    </source>
</evidence>
<dbReference type="GO" id="GO:0005737">
    <property type="term" value="C:cytoplasm"/>
    <property type="evidence" value="ECO:0007669"/>
    <property type="project" value="TreeGrafter"/>
</dbReference>
<keyword evidence="8" id="KW-0560">Oxidoreductase</keyword>
<evidence type="ECO:0000259" key="10">
    <source>
        <dbReference type="Pfam" id="PF01266"/>
    </source>
</evidence>
<dbReference type="RefSeq" id="WP_106226160.1">
    <property type="nucleotide sequence ID" value="NZ_PVTV01000003.1"/>
</dbReference>
<dbReference type="GO" id="GO:0016491">
    <property type="term" value="F:oxidoreductase activity"/>
    <property type="evidence" value="ECO:0007669"/>
    <property type="project" value="UniProtKB-KW"/>
</dbReference>
<dbReference type="AlphaFoldDB" id="A0A2T0XP97"/>
<evidence type="ECO:0000256" key="2">
    <source>
        <dbReference type="ARBA" id="ARBA00022603"/>
    </source>
</evidence>
<dbReference type="InterPro" id="IPR006076">
    <property type="entry name" value="FAD-dep_OxRdtase"/>
</dbReference>
<dbReference type="Proteomes" id="UP000238308">
    <property type="component" value="Unassembled WGS sequence"/>
</dbReference>
<reference evidence="11 12" key="1">
    <citation type="submission" date="2018-03" db="EMBL/GenBank/DDBJ databases">
        <title>Genomic Encyclopedia of Type Strains, Phase III (KMG-III): the genomes of soil and plant-associated and newly described type strains.</title>
        <authorList>
            <person name="Whitman W."/>
        </authorList>
    </citation>
    <scope>NUCLEOTIDE SEQUENCE [LARGE SCALE GENOMIC DNA]</scope>
    <source>
        <strain evidence="11 12">MWH-P2sevCIIIb</strain>
    </source>
</reference>
<keyword evidence="12" id="KW-1185">Reference proteome</keyword>
<evidence type="ECO:0000256" key="1">
    <source>
        <dbReference type="ARBA" id="ARBA00022490"/>
    </source>
</evidence>
<keyword evidence="6" id="KW-0819">tRNA processing</keyword>
<gene>
    <name evidence="11" type="ORF">BCM14_0221</name>
</gene>
<evidence type="ECO:0000256" key="8">
    <source>
        <dbReference type="ARBA" id="ARBA00023002"/>
    </source>
</evidence>
<evidence type="ECO:0000256" key="5">
    <source>
        <dbReference type="ARBA" id="ARBA00022691"/>
    </source>
</evidence>
<sequence>MTNEFQRLKWIWAGLPSFTLADLAIDAERLSQILSWWRSDPAKPARLHIVGWVDRISVLSEAITADPSSLSLSSPLQALPPDLPGVHRISLDEACVTLTLFVGERIAAVTQLRGHVDAVWTEKRLVCDAGAIQSLLKRNRLERDPWLAERHPPAVKSAKGQEKTVIIVGGGLAGMTIARALASSGWQVTVLDGDGVTEPSLHSGHHSAAITPQISTDDDHRARLSRAGLLSALSQWRDVPASIANWCGSIQLERLEGGRVVDLQDQAKTLGFDLGWVRYVDRDEASVLAGSPVNRGGLYFSMSCQVQPNQLVAWLADIDGIAIVKKQVGRIARAGDVWQTYEQSCDRLLASATKIILANSTQSKGLLAQSNLLAERARLQGLHALGGEISLIPLSAVDGGPSMIIGGDGYVLPAKDGLCVSGATYIHAPQRVETTHAGRHRNLDRAADLLGLPLLGQSLAADELAGWAGLRAVLPGRFPAIGPLNEVPGLWVATGFASRGLTWSSLAADLILAAFEGQPIPLENDLLKEVNPN</sequence>
<comment type="caution">
    <text evidence="11">The sequence shown here is derived from an EMBL/GenBank/DDBJ whole genome shotgun (WGS) entry which is preliminary data.</text>
</comment>
<evidence type="ECO:0000313" key="11">
    <source>
        <dbReference type="EMBL" id="PRZ00751.1"/>
    </source>
</evidence>
<dbReference type="OrthoDB" id="9786494at2"/>
<evidence type="ECO:0000256" key="3">
    <source>
        <dbReference type="ARBA" id="ARBA00022630"/>
    </source>
</evidence>
<evidence type="ECO:0000256" key="7">
    <source>
        <dbReference type="ARBA" id="ARBA00022827"/>
    </source>
</evidence>
<protein>
    <submittedName>
        <fullName evidence="11">tRNA 5-methylaminomethyl-2-thiouridine biosynthesis bifunctional protein</fullName>
    </submittedName>
</protein>
<dbReference type="GO" id="GO:0032259">
    <property type="term" value="P:methylation"/>
    <property type="evidence" value="ECO:0007669"/>
    <property type="project" value="UniProtKB-KW"/>
</dbReference>
<evidence type="ECO:0000256" key="9">
    <source>
        <dbReference type="ARBA" id="ARBA00023268"/>
    </source>
</evidence>
<keyword evidence="1" id="KW-0963">Cytoplasm</keyword>
<accession>A0A2T0XP97</accession>
<keyword evidence="4" id="KW-0808">Transferase</keyword>
<keyword evidence="2" id="KW-0489">Methyltransferase</keyword>
<dbReference type="SUPFAM" id="SSF51905">
    <property type="entry name" value="FAD/NAD(P)-binding domain"/>
    <property type="match status" value="1"/>
</dbReference>
<feature type="domain" description="FAD dependent oxidoreductase" evidence="10">
    <location>
        <begin position="165"/>
        <end position="511"/>
    </location>
</feature>
<dbReference type="PANTHER" id="PTHR13847:SF283">
    <property type="entry name" value="TRNA 5-METHYLAMINOMETHYL-2-THIOURIDINE BIOSYNTHESIS BIFUNCTIONAL PROTEIN MNMC"/>
    <property type="match status" value="1"/>
</dbReference>
<dbReference type="Gene3D" id="3.40.50.150">
    <property type="entry name" value="Vaccinia Virus protein VP39"/>
    <property type="match status" value="1"/>
</dbReference>
<dbReference type="Pfam" id="PF01266">
    <property type="entry name" value="DAO"/>
    <property type="match status" value="1"/>
</dbReference>
<evidence type="ECO:0000313" key="12">
    <source>
        <dbReference type="Proteomes" id="UP000238308"/>
    </source>
</evidence>
<dbReference type="Gene3D" id="3.50.50.60">
    <property type="entry name" value="FAD/NAD(P)-binding domain"/>
    <property type="match status" value="1"/>
</dbReference>